<reference evidence="2 3" key="1">
    <citation type="journal article" date="2011" name="J. Bacteriol.">
        <title>Complete genome sequence of the hyperthermophilic, piezophilic, heterotrophic, and carboxydotrophic archaeon Thermococcus barophilus MP.</title>
        <authorList>
            <person name="Vannier P."/>
            <person name="Marteinsson V.T."/>
            <person name="Fridjonsson O.H."/>
            <person name="Oger P."/>
            <person name="Jebbar M."/>
        </authorList>
    </citation>
    <scope>NUCLEOTIDE SEQUENCE [LARGE SCALE GENOMIC DNA]</scope>
    <source>
        <strain evidence="3">DSM 11836 / MP</strain>
    </source>
</reference>
<accession>F0LJX0</accession>
<dbReference type="KEGG" id="tba:TERMP_00530"/>
<gene>
    <name evidence="2" type="ordered locus">TERMP_00530</name>
</gene>
<dbReference type="Gene3D" id="2.130.10.10">
    <property type="entry name" value="YVTN repeat-like/Quinoprotein amine dehydrogenase"/>
    <property type="match status" value="1"/>
</dbReference>
<dbReference type="HOGENOM" id="CLU_716933_0_0_2"/>
<keyword evidence="1" id="KW-0812">Transmembrane</keyword>
<keyword evidence="1" id="KW-0472">Membrane</keyword>
<dbReference type="SUPFAM" id="SSF50998">
    <property type="entry name" value="Quinoprotein alcohol dehydrogenase-like"/>
    <property type="match status" value="1"/>
</dbReference>
<dbReference type="EMBL" id="CP002372">
    <property type="protein sequence ID" value="ADT83507.1"/>
    <property type="molecule type" value="Genomic_DNA"/>
</dbReference>
<organism evidence="2 3">
    <name type="scientific">Thermococcus barophilus (strain DSM 11836 / MP)</name>
    <dbReference type="NCBI Taxonomy" id="391623"/>
    <lineage>
        <taxon>Archaea</taxon>
        <taxon>Methanobacteriati</taxon>
        <taxon>Methanobacteriota</taxon>
        <taxon>Thermococci</taxon>
        <taxon>Thermococcales</taxon>
        <taxon>Thermococcaceae</taxon>
        <taxon>Thermococcus</taxon>
    </lineage>
</organism>
<evidence type="ECO:0000313" key="2">
    <source>
        <dbReference type="EMBL" id="ADT83507.1"/>
    </source>
</evidence>
<proteinExistence type="predicted"/>
<dbReference type="InterPro" id="IPR011047">
    <property type="entry name" value="Quinoprotein_ADH-like_sf"/>
</dbReference>
<sequence length="393" mass="44402">MKKRWIANFVLLLLALYSANYAKVISEKDPVLNTLWRLNFGNFEENIAGIKFIDSRIVVATSYRGIAKHAKNGHLIIVDEKGNVIGNTTLLHLVASFDASKRIIALGTANFKWLNESTFTFSPFYLIAYSPNGSELWRRKFNATSVSTAGDLIVARGYIKNGSIVRVFDIGGNELWSLDFGDKVTTNGKVVAVAEKGKIYLFSRNGKLIKAFNPWKGAVARMGLTDDGKLVVVFYSRDGQFLGVYDRNGNFLWGKTFLHVEDFAISQKYLLIYDGVLHIFDWSGRELWSNTKYHPLYPEIGIALGKIALSPDGKFIAYGNAGVKFIINPLFDRDKDGILDENDAIPINNGLFLRIVMTLIVGGLALWVNLWERKKEREEARKRYEEIKNRLNL</sequence>
<protein>
    <submittedName>
        <fullName evidence="2">Uncharacterized protein</fullName>
    </submittedName>
</protein>
<name>F0LJX0_THEBM</name>
<feature type="transmembrane region" description="Helical" evidence="1">
    <location>
        <begin position="351"/>
        <end position="371"/>
    </location>
</feature>
<keyword evidence="3" id="KW-1185">Reference proteome</keyword>
<dbReference type="Proteomes" id="UP000007478">
    <property type="component" value="Chromosome"/>
</dbReference>
<dbReference type="AlphaFoldDB" id="F0LJX0"/>
<evidence type="ECO:0000256" key="1">
    <source>
        <dbReference type="SAM" id="Phobius"/>
    </source>
</evidence>
<dbReference type="eggNOG" id="arCOG02491">
    <property type="taxonomic scope" value="Archaea"/>
</dbReference>
<keyword evidence="1" id="KW-1133">Transmembrane helix</keyword>
<evidence type="ECO:0000313" key="3">
    <source>
        <dbReference type="Proteomes" id="UP000007478"/>
    </source>
</evidence>
<dbReference type="InterPro" id="IPR015943">
    <property type="entry name" value="WD40/YVTN_repeat-like_dom_sf"/>
</dbReference>
<dbReference type="PATRIC" id="fig|391623.17.peg.530"/>